<dbReference type="AlphaFoldDB" id="A0A8J3DL95"/>
<reference evidence="2" key="2">
    <citation type="submission" date="2020-09" db="EMBL/GenBank/DDBJ databases">
        <authorList>
            <person name="Sun Q."/>
            <person name="Kim S."/>
        </authorList>
    </citation>
    <scope>NUCLEOTIDE SEQUENCE</scope>
    <source>
        <strain evidence="2">KCTC 12870</strain>
    </source>
</reference>
<keyword evidence="1" id="KW-0472">Membrane</keyword>
<feature type="transmembrane region" description="Helical" evidence="1">
    <location>
        <begin position="163"/>
        <end position="182"/>
    </location>
</feature>
<sequence>MQSLRRLYRNIRFLLGADLQLAHNDLRDGLRCALRNQMQPPAEWFTNAKDSKRGQRCFLVGCGPSLNKVDLSRLAGEVVMGVNGTAMIEGLKLDYFVTVSNFFWKSHPEMIRNLKCQRFIPYFLQEELESDSPTAWLNTVADQEYRVLDVEKPWQFSFQPDRYVFLGGTVIFVCLQILYYLGFEEVVVLGLDHDYGIDPNSVPKSGQYVSSDKLGAHFTKNYYRKDEQVHIDIHGMERAYALAETAFRYDGRCVLNASPGTKLDIFEKVEYSTLFSR</sequence>
<evidence type="ECO:0000256" key="1">
    <source>
        <dbReference type="SAM" id="Phobius"/>
    </source>
</evidence>
<evidence type="ECO:0008006" key="4">
    <source>
        <dbReference type="Google" id="ProtNLM"/>
    </source>
</evidence>
<accession>A0A8J3DL95</accession>
<keyword evidence="1" id="KW-0812">Transmembrane</keyword>
<dbReference type="RefSeq" id="WP_189515662.1">
    <property type="nucleotide sequence ID" value="NZ_BMXG01000016.1"/>
</dbReference>
<proteinExistence type="predicted"/>
<dbReference type="Proteomes" id="UP000642829">
    <property type="component" value="Unassembled WGS sequence"/>
</dbReference>
<evidence type="ECO:0000313" key="3">
    <source>
        <dbReference type="Proteomes" id="UP000642829"/>
    </source>
</evidence>
<organism evidence="2 3">
    <name type="scientific">Cerasicoccus arenae</name>
    <dbReference type="NCBI Taxonomy" id="424488"/>
    <lineage>
        <taxon>Bacteria</taxon>
        <taxon>Pseudomonadati</taxon>
        <taxon>Verrucomicrobiota</taxon>
        <taxon>Opitutia</taxon>
        <taxon>Puniceicoccales</taxon>
        <taxon>Cerasicoccaceae</taxon>
        <taxon>Cerasicoccus</taxon>
    </lineage>
</organism>
<protein>
    <recommendedName>
        <fullName evidence="4">DUF115 domain-containing protein</fullName>
    </recommendedName>
</protein>
<reference evidence="2" key="1">
    <citation type="journal article" date="2014" name="Int. J. Syst. Evol. Microbiol.">
        <title>Complete genome sequence of Corynebacterium casei LMG S-19264T (=DSM 44701T), isolated from a smear-ripened cheese.</title>
        <authorList>
            <consortium name="US DOE Joint Genome Institute (JGI-PGF)"/>
            <person name="Walter F."/>
            <person name="Albersmeier A."/>
            <person name="Kalinowski J."/>
            <person name="Ruckert C."/>
        </authorList>
    </citation>
    <scope>NUCLEOTIDE SEQUENCE</scope>
    <source>
        <strain evidence="2">KCTC 12870</strain>
    </source>
</reference>
<keyword evidence="1" id="KW-1133">Transmembrane helix</keyword>
<dbReference type="Gene3D" id="3.90.1480.10">
    <property type="entry name" value="Alpha-2,3-sialyltransferase"/>
    <property type="match status" value="1"/>
</dbReference>
<comment type="caution">
    <text evidence="2">The sequence shown here is derived from an EMBL/GenBank/DDBJ whole genome shotgun (WGS) entry which is preliminary data.</text>
</comment>
<name>A0A8J3DL95_9BACT</name>
<evidence type="ECO:0000313" key="2">
    <source>
        <dbReference type="EMBL" id="GHC06825.1"/>
    </source>
</evidence>
<keyword evidence="3" id="KW-1185">Reference proteome</keyword>
<gene>
    <name evidence="2" type="ORF">GCM10007047_24840</name>
</gene>
<dbReference type="EMBL" id="BMXG01000016">
    <property type="protein sequence ID" value="GHC06825.1"/>
    <property type="molecule type" value="Genomic_DNA"/>
</dbReference>